<proteinExistence type="predicted"/>
<keyword evidence="3" id="KW-1185">Reference proteome</keyword>
<sequence>MASLRVPSTWQRLSRDDGGLAFQSPGDNPVDLLISVVTYRNPYGVRAEEAIQYLDRENVLPRGILPSMETGDSGTDTDERHWIAYAVAQPPDRQIFVWKVADFQPPDHVRVVTLQLLVPNESADDPELSDLIDRLGEEAARVKFNPGPISDGPVQRVTMRNVWHADSVRFRLPWDWNSAQDDELSLFYRDMEGAGTLRVAVHRFEHEGSDAEILARAILRQTAEQFAEGPDEREGVGSIEWLPDGEVIARFVTDGEEDGEKLRFFLWLRGAAIEGQTTVALFSFAFPQSSRGGELERSTLAMLEQEIRRAVVGITDSTEVEEDEEDGFSLADLLNEDDMFLDDDDDQDDPDSLDEDDEGQGPDGQGPLGRA</sequence>
<feature type="compositionally biased region" description="Gly residues" evidence="1">
    <location>
        <begin position="361"/>
        <end position="371"/>
    </location>
</feature>
<feature type="compositionally biased region" description="Acidic residues" evidence="1">
    <location>
        <begin position="335"/>
        <end position="360"/>
    </location>
</feature>
<comment type="caution">
    <text evidence="2">The sequence shown here is derived from an EMBL/GenBank/DDBJ whole genome shotgun (WGS) entry which is preliminary data.</text>
</comment>
<evidence type="ECO:0000313" key="2">
    <source>
        <dbReference type="EMBL" id="OYQ35841.1"/>
    </source>
</evidence>
<dbReference type="EMBL" id="NOXU01000024">
    <property type="protein sequence ID" value="OYQ35841.1"/>
    <property type="molecule type" value="Genomic_DNA"/>
</dbReference>
<feature type="region of interest" description="Disordered" evidence="1">
    <location>
        <begin position="335"/>
        <end position="371"/>
    </location>
</feature>
<organism evidence="2 3">
    <name type="scientific">Niveispirillum lacus</name>
    <dbReference type="NCBI Taxonomy" id="1981099"/>
    <lineage>
        <taxon>Bacteria</taxon>
        <taxon>Pseudomonadati</taxon>
        <taxon>Pseudomonadota</taxon>
        <taxon>Alphaproteobacteria</taxon>
        <taxon>Rhodospirillales</taxon>
        <taxon>Azospirillaceae</taxon>
        <taxon>Niveispirillum</taxon>
    </lineage>
</organism>
<accession>A0A255Z330</accession>
<reference evidence="2 3" key="1">
    <citation type="submission" date="2017-07" db="EMBL/GenBank/DDBJ databases">
        <title>Niveispirillum cyanobacteriorum sp. nov., isolated from cyanobacterial aggregates in a eutrophic lake.</title>
        <authorList>
            <person name="Cai H."/>
        </authorList>
    </citation>
    <scope>NUCLEOTIDE SEQUENCE [LARGE SCALE GENOMIC DNA]</scope>
    <source>
        <strain evidence="3">TH1-14</strain>
    </source>
</reference>
<evidence type="ECO:0000313" key="3">
    <source>
        <dbReference type="Proteomes" id="UP000216998"/>
    </source>
</evidence>
<gene>
    <name evidence="2" type="ORF">CHU95_06105</name>
</gene>
<evidence type="ECO:0000256" key="1">
    <source>
        <dbReference type="SAM" id="MobiDB-lite"/>
    </source>
</evidence>
<dbReference type="AlphaFoldDB" id="A0A255Z330"/>
<dbReference type="Gene3D" id="3.40.1000.10">
    <property type="entry name" value="Mog1/PsbP, alpha/beta/alpha sandwich"/>
    <property type="match status" value="1"/>
</dbReference>
<protein>
    <submittedName>
        <fullName evidence="2">Uncharacterized protein</fullName>
    </submittedName>
</protein>
<name>A0A255Z330_9PROT</name>
<dbReference type="Proteomes" id="UP000216998">
    <property type="component" value="Unassembled WGS sequence"/>
</dbReference>